<dbReference type="InterPro" id="IPR016181">
    <property type="entry name" value="Acyl_CoA_acyltransferase"/>
</dbReference>
<evidence type="ECO:0000313" key="5">
    <source>
        <dbReference type="EMBL" id="MCW9705831.1"/>
    </source>
</evidence>
<dbReference type="InterPro" id="IPR051531">
    <property type="entry name" value="N-acetyltransferase"/>
</dbReference>
<gene>
    <name evidence="5" type="ORF">J6I44_03155</name>
</gene>
<dbReference type="PANTHER" id="PTHR43792:SF8">
    <property type="entry name" value="[RIBOSOMAL PROTEIN US5]-ALANINE N-ACETYLTRANSFERASE"/>
    <property type="match status" value="1"/>
</dbReference>
<dbReference type="Pfam" id="PF13302">
    <property type="entry name" value="Acetyltransf_3"/>
    <property type="match status" value="1"/>
</dbReference>
<dbReference type="EMBL" id="JAGGJA010000002">
    <property type="protein sequence ID" value="MCW9705831.1"/>
    <property type="molecule type" value="Genomic_DNA"/>
</dbReference>
<dbReference type="PANTHER" id="PTHR43792">
    <property type="entry name" value="GNAT FAMILY, PUTATIVE (AFU_ORTHOLOGUE AFUA_3G00765)-RELATED-RELATED"/>
    <property type="match status" value="1"/>
</dbReference>
<evidence type="ECO:0000256" key="1">
    <source>
        <dbReference type="ARBA" id="ARBA00022679"/>
    </source>
</evidence>
<dbReference type="RefSeq" id="WP_265764502.1">
    <property type="nucleotide sequence ID" value="NZ_JAGGJA010000002.1"/>
</dbReference>
<evidence type="ECO:0000259" key="4">
    <source>
        <dbReference type="PROSITE" id="PS51186"/>
    </source>
</evidence>
<dbReference type="PROSITE" id="PS51186">
    <property type="entry name" value="GNAT"/>
    <property type="match status" value="1"/>
</dbReference>
<name>A0ABT3PIR9_9BACT</name>
<evidence type="ECO:0000313" key="6">
    <source>
        <dbReference type="Proteomes" id="UP001207918"/>
    </source>
</evidence>
<dbReference type="Proteomes" id="UP001207918">
    <property type="component" value="Unassembled WGS sequence"/>
</dbReference>
<organism evidence="5 6">
    <name type="scientific">Fodinibius salsisoli</name>
    <dbReference type="NCBI Taxonomy" id="2820877"/>
    <lineage>
        <taxon>Bacteria</taxon>
        <taxon>Pseudomonadati</taxon>
        <taxon>Balneolota</taxon>
        <taxon>Balneolia</taxon>
        <taxon>Balneolales</taxon>
        <taxon>Balneolaceae</taxon>
        <taxon>Fodinibius</taxon>
    </lineage>
</organism>
<protein>
    <submittedName>
        <fullName evidence="5">GNAT family N-acetyltransferase</fullName>
    </submittedName>
</protein>
<comment type="similarity">
    <text evidence="3">Belongs to the acetyltransferase family. RimJ subfamily.</text>
</comment>
<feature type="domain" description="N-acetyltransferase" evidence="4">
    <location>
        <begin position="12"/>
        <end position="177"/>
    </location>
</feature>
<evidence type="ECO:0000256" key="2">
    <source>
        <dbReference type="ARBA" id="ARBA00023315"/>
    </source>
</evidence>
<keyword evidence="1" id="KW-0808">Transferase</keyword>
<dbReference type="SUPFAM" id="SSF55729">
    <property type="entry name" value="Acyl-CoA N-acyltransferases (Nat)"/>
    <property type="match status" value="1"/>
</dbReference>
<reference evidence="5 6" key="1">
    <citation type="submission" date="2021-03" db="EMBL/GenBank/DDBJ databases">
        <title>Aliifodinibius sp. nov., a new bacterium isolated from saline soil.</title>
        <authorList>
            <person name="Galisteo C."/>
            <person name="De La Haba R."/>
            <person name="Sanchez-Porro C."/>
            <person name="Ventosa A."/>
        </authorList>
    </citation>
    <scope>NUCLEOTIDE SEQUENCE [LARGE SCALE GENOMIC DNA]</scope>
    <source>
        <strain evidence="5 6">1BSP15-2V2</strain>
    </source>
</reference>
<keyword evidence="2" id="KW-0012">Acyltransferase</keyword>
<comment type="caution">
    <text evidence="5">The sequence shown here is derived from an EMBL/GenBank/DDBJ whole genome shotgun (WGS) entry which is preliminary data.</text>
</comment>
<proteinExistence type="inferred from homology"/>
<dbReference type="Gene3D" id="3.40.630.30">
    <property type="match status" value="1"/>
</dbReference>
<evidence type="ECO:0000256" key="3">
    <source>
        <dbReference type="ARBA" id="ARBA00038502"/>
    </source>
</evidence>
<dbReference type="InterPro" id="IPR000182">
    <property type="entry name" value="GNAT_dom"/>
</dbReference>
<sequence length="184" mass="21489">MKEFPVLETDRLRLRQLMARDIDRIVQYANNPKIEEMTLNMPFPYGEKDAVSWLATAHEGFSEERHYVFGICSLQTDKVMGGIGLKVNKRFNRAELGFWLGEPFWSKGYITEGVEAVLEFGFNELELNKIFAFHMVKNPASGKVMTKNGMVKEAELVEHIRKGEEYIDVVQYRLTRKEFNRMDR</sequence>
<accession>A0ABT3PIR9</accession>
<keyword evidence="6" id="KW-1185">Reference proteome</keyword>